<sequence>MHRYAAAPDPYILPGSAVLKNIPGLDEAEQLAAFERNAVAWRSLSIPTGHYDIAHLKAIHKHLFQDVYGWAGEFRTIPMAKGASRFAQPQYIEQEIRKILGRIAAAEMRTAPVDRFTAALAEMISELNAVHPFREGNGRTIRAIALLLAEDCGHAFDLTAVTPALWTEASILAFQGNNHALEVLLHDALHPLLVPDQK</sequence>
<evidence type="ECO:0000259" key="8">
    <source>
        <dbReference type="PROSITE" id="PS51459"/>
    </source>
</evidence>
<evidence type="ECO:0000256" key="5">
    <source>
        <dbReference type="ARBA" id="ARBA00034531"/>
    </source>
</evidence>
<name>A0A0X8JKR9_9BACT</name>
<dbReference type="InterPro" id="IPR036597">
    <property type="entry name" value="Fido-like_dom_sf"/>
</dbReference>
<keyword evidence="2" id="KW-0548">Nucleotidyltransferase</keyword>
<dbReference type="STRING" id="44742.AXF13_10335"/>
<feature type="domain" description="Fido" evidence="8">
    <location>
        <begin position="51"/>
        <end position="187"/>
    </location>
</feature>
<dbReference type="PROSITE" id="PS51459">
    <property type="entry name" value="FIDO"/>
    <property type="match status" value="1"/>
</dbReference>
<evidence type="ECO:0000256" key="3">
    <source>
        <dbReference type="ARBA" id="ARBA00022741"/>
    </source>
</evidence>
<dbReference type="Gene3D" id="1.10.3290.10">
    <property type="entry name" value="Fido-like domain"/>
    <property type="match status" value="1"/>
</dbReference>
<accession>A0A0X8JKR9</accession>
<comment type="catalytic activity">
    <reaction evidence="7">
        <text>L-tyrosyl-[protein] + ATP = O-(5'-adenylyl)-L-tyrosyl-[protein] + diphosphate</text>
        <dbReference type="Rhea" id="RHEA:54288"/>
        <dbReference type="Rhea" id="RHEA-COMP:10136"/>
        <dbReference type="Rhea" id="RHEA-COMP:13846"/>
        <dbReference type="ChEBI" id="CHEBI:30616"/>
        <dbReference type="ChEBI" id="CHEBI:33019"/>
        <dbReference type="ChEBI" id="CHEBI:46858"/>
        <dbReference type="ChEBI" id="CHEBI:83624"/>
        <dbReference type="EC" id="2.7.7.108"/>
    </reaction>
</comment>
<reference evidence="10" key="1">
    <citation type="submission" date="2016-02" db="EMBL/GenBank/DDBJ databases">
        <authorList>
            <person name="Holder M.E."/>
            <person name="Ajami N.J."/>
            <person name="Petrosino J.F."/>
        </authorList>
    </citation>
    <scope>NUCLEOTIDE SEQUENCE [LARGE SCALE GENOMIC DNA]</scope>
    <source>
        <strain evidence="10">CCUG 45958</strain>
    </source>
</reference>
<evidence type="ECO:0000256" key="7">
    <source>
        <dbReference type="ARBA" id="ARBA00048696"/>
    </source>
</evidence>
<evidence type="ECO:0000256" key="1">
    <source>
        <dbReference type="ARBA" id="ARBA00022679"/>
    </source>
</evidence>
<evidence type="ECO:0000256" key="2">
    <source>
        <dbReference type="ARBA" id="ARBA00022695"/>
    </source>
</evidence>
<dbReference type="Proteomes" id="UP000069241">
    <property type="component" value="Chromosome"/>
</dbReference>
<dbReference type="AlphaFoldDB" id="A0A0X8JKR9"/>
<dbReference type="Pfam" id="PF02661">
    <property type="entry name" value="Fic"/>
    <property type="match status" value="1"/>
</dbReference>
<dbReference type="PANTHER" id="PTHR39560">
    <property type="entry name" value="PROTEIN ADENYLYLTRANSFERASE FIC-RELATED"/>
    <property type="match status" value="1"/>
</dbReference>
<dbReference type="KEGG" id="dfi:AXF13_10335"/>
<comment type="catalytic activity">
    <reaction evidence="6">
        <text>L-threonyl-[protein] + ATP = 3-O-(5'-adenylyl)-L-threonyl-[protein] + diphosphate</text>
        <dbReference type="Rhea" id="RHEA:54292"/>
        <dbReference type="Rhea" id="RHEA-COMP:11060"/>
        <dbReference type="Rhea" id="RHEA-COMP:13847"/>
        <dbReference type="ChEBI" id="CHEBI:30013"/>
        <dbReference type="ChEBI" id="CHEBI:30616"/>
        <dbReference type="ChEBI" id="CHEBI:33019"/>
        <dbReference type="ChEBI" id="CHEBI:138113"/>
        <dbReference type="EC" id="2.7.7.108"/>
    </reaction>
</comment>
<keyword evidence="10" id="KW-1185">Reference proteome</keyword>
<keyword evidence="3" id="KW-0547">Nucleotide-binding</keyword>
<dbReference type="EMBL" id="CP014229">
    <property type="protein sequence ID" value="AMD90482.1"/>
    <property type="molecule type" value="Genomic_DNA"/>
</dbReference>
<keyword evidence="1" id="KW-0808">Transferase</keyword>
<dbReference type="PANTHER" id="PTHR39560:SF1">
    <property type="entry name" value="PROTEIN ADENYLYLTRANSFERASE FIC-RELATED"/>
    <property type="match status" value="1"/>
</dbReference>
<dbReference type="EC" id="2.7.7.108" evidence="5"/>
<dbReference type="GO" id="GO:0005524">
    <property type="term" value="F:ATP binding"/>
    <property type="evidence" value="ECO:0007669"/>
    <property type="project" value="UniProtKB-KW"/>
</dbReference>
<gene>
    <name evidence="9" type="ORF">AXF13_10335</name>
</gene>
<proteinExistence type="predicted"/>
<organism evidence="9 10">
    <name type="scientific">Desulfovibrio fairfieldensis</name>
    <dbReference type="NCBI Taxonomy" id="44742"/>
    <lineage>
        <taxon>Bacteria</taxon>
        <taxon>Pseudomonadati</taxon>
        <taxon>Thermodesulfobacteriota</taxon>
        <taxon>Desulfovibrionia</taxon>
        <taxon>Desulfovibrionales</taxon>
        <taxon>Desulfovibrionaceae</taxon>
        <taxon>Desulfovibrio</taxon>
    </lineage>
</organism>
<dbReference type="InterPro" id="IPR003812">
    <property type="entry name" value="Fido"/>
</dbReference>
<protein>
    <recommendedName>
        <fullName evidence="5">protein adenylyltransferase</fullName>
        <ecNumber evidence="5">2.7.7.108</ecNumber>
    </recommendedName>
</protein>
<evidence type="ECO:0000256" key="6">
    <source>
        <dbReference type="ARBA" id="ARBA00047939"/>
    </source>
</evidence>
<evidence type="ECO:0000313" key="9">
    <source>
        <dbReference type="EMBL" id="AMD90482.1"/>
    </source>
</evidence>
<dbReference type="GO" id="GO:0070733">
    <property type="term" value="F:AMPylase activity"/>
    <property type="evidence" value="ECO:0007669"/>
    <property type="project" value="UniProtKB-EC"/>
</dbReference>
<dbReference type="GO" id="GO:0051302">
    <property type="term" value="P:regulation of cell division"/>
    <property type="evidence" value="ECO:0007669"/>
    <property type="project" value="TreeGrafter"/>
</dbReference>
<evidence type="ECO:0000313" key="10">
    <source>
        <dbReference type="Proteomes" id="UP000069241"/>
    </source>
</evidence>
<evidence type="ECO:0000256" key="4">
    <source>
        <dbReference type="ARBA" id="ARBA00022840"/>
    </source>
</evidence>
<keyword evidence="4" id="KW-0067">ATP-binding</keyword>
<dbReference type="SUPFAM" id="SSF140931">
    <property type="entry name" value="Fic-like"/>
    <property type="match status" value="1"/>
</dbReference>